<reference evidence="3" key="1">
    <citation type="submission" date="2025-08" db="UniProtKB">
        <authorList>
            <consortium name="RefSeq"/>
        </authorList>
    </citation>
    <scope>IDENTIFICATION</scope>
</reference>
<dbReference type="GeneID" id="103599330"/>
<evidence type="ECO:0000313" key="2">
    <source>
        <dbReference type="Proteomes" id="UP000694923"/>
    </source>
</evidence>
<accession>A0ABM0RM22</accession>
<sequence length="101" mass="10574">MAMSTESALALAPTTPGSSLAVVCCASSPCQQDCCVPVCSKTIFCKPVCCMPVCYKPACCKPICCVPVCSGASSLCCQQSSYLWLETEEEAEAPECETDIV</sequence>
<dbReference type="InterPro" id="IPR002494">
    <property type="entry name" value="KAP"/>
</dbReference>
<dbReference type="RefSeq" id="XP_008581663.1">
    <property type="nucleotide sequence ID" value="XM_008583441.1"/>
</dbReference>
<name>A0ABM0RM22_GALVR</name>
<dbReference type="Pfam" id="PF13885">
    <property type="entry name" value="Keratin_B2_2"/>
    <property type="match status" value="1"/>
</dbReference>
<organism evidence="2 3">
    <name type="scientific">Galeopterus variegatus</name>
    <name type="common">Malayan flying lemur</name>
    <name type="synonym">Cynocephalus variegatus</name>
    <dbReference type="NCBI Taxonomy" id="482537"/>
    <lineage>
        <taxon>Eukaryota</taxon>
        <taxon>Metazoa</taxon>
        <taxon>Chordata</taxon>
        <taxon>Craniata</taxon>
        <taxon>Vertebrata</taxon>
        <taxon>Euteleostomi</taxon>
        <taxon>Mammalia</taxon>
        <taxon>Eutheria</taxon>
        <taxon>Euarchontoglires</taxon>
        <taxon>Dermoptera</taxon>
        <taxon>Cynocephalidae</taxon>
        <taxon>Galeopterus</taxon>
    </lineage>
</organism>
<evidence type="ECO:0000313" key="3">
    <source>
        <dbReference type="RefSeq" id="XP_008581663.1"/>
    </source>
</evidence>
<keyword evidence="1" id="KW-0416">Keratin</keyword>
<protein>
    <submittedName>
        <fullName evidence="3">Keratin-associated protein 10-3-like</fullName>
    </submittedName>
</protein>
<keyword evidence="2" id="KW-1185">Reference proteome</keyword>
<gene>
    <name evidence="3" type="primary">LOC103599330</name>
</gene>
<dbReference type="Proteomes" id="UP000694923">
    <property type="component" value="Unplaced"/>
</dbReference>
<proteinExistence type="predicted"/>
<evidence type="ECO:0000256" key="1">
    <source>
        <dbReference type="ARBA" id="ARBA00022744"/>
    </source>
</evidence>